<dbReference type="Proteomes" id="UP001057296">
    <property type="component" value="Chromosome"/>
</dbReference>
<reference evidence="1" key="1">
    <citation type="submission" date="2021-04" db="EMBL/GenBank/DDBJ databases">
        <title>Characterizing Neisseria spp. as novel respiratory pathobionts in bronchiectasis.</title>
        <authorList>
            <person name="Li L."/>
            <person name="Mac Aogain M."/>
            <person name="Xu T."/>
            <person name="Jaggi T.K."/>
            <person name="Chan L.Y."/>
            <person name="Keir H.R."/>
            <person name="Dicker A.J."/>
            <person name="Qu J."/>
            <person name="Liu Y."/>
            <person name="Chen H.S."/>
            <person name="Koh M.S."/>
            <person name="Ong T.H."/>
            <person name="Lim A.Y.H."/>
            <person name="Abisheganaden J."/>
            <person name="Low T.B."/>
            <person name="Oliver B.G."/>
            <person name="Tan N.S."/>
            <person name="Fang M."/>
            <person name="Chalmers J.D."/>
            <person name="Chotirmall S.H."/>
        </authorList>
    </citation>
    <scope>NUCLEOTIDE SEQUENCE</scope>
    <source>
        <strain evidence="1">TT0077</strain>
    </source>
</reference>
<evidence type="ECO:0000313" key="1">
    <source>
        <dbReference type="EMBL" id="UTG70845.1"/>
    </source>
</evidence>
<protein>
    <submittedName>
        <fullName evidence="1">Uncharacterized protein</fullName>
    </submittedName>
</protein>
<evidence type="ECO:0000313" key="2">
    <source>
        <dbReference type="Proteomes" id="UP001057296"/>
    </source>
</evidence>
<proteinExistence type="predicted"/>
<organism evidence="1 2">
    <name type="scientific">Neisseria subflava</name>
    <dbReference type="NCBI Taxonomy" id="28449"/>
    <lineage>
        <taxon>Bacteria</taxon>
        <taxon>Pseudomonadati</taxon>
        <taxon>Pseudomonadota</taxon>
        <taxon>Betaproteobacteria</taxon>
        <taxon>Neisseriales</taxon>
        <taxon>Neisseriaceae</taxon>
        <taxon>Neisseria</taxon>
    </lineage>
</organism>
<accession>A0A9X9HVX1</accession>
<dbReference type="EMBL" id="CP073115">
    <property type="protein sequence ID" value="UTG70845.1"/>
    <property type="molecule type" value="Genomic_DNA"/>
</dbReference>
<name>A0A9X9HVX1_NEISU</name>
<gene>
    <name evidence="1" type="ORF">KCG54_00885</name>
</gene>
<sequence>MQLELRQSLCQFIQNYADYAKKIKTDDKDALEKFENLIFSSILSNPDKVPGTFDGVEGLTSLLKELKK</sequence>
<dbReference type="AlphaFoldDB" id="A0A9X9HVX1"/>